<dbReference type="PANTHER" id="PTHR36498">
    <property type="entry name" value="TATA-BINDING PROTEIN-ASSOCIATED FACTOR 172"/>
    <property type="match status" value="1"/>
</dbReference>
<sequence length="132" mass="15012">MHKYRFHRDRRKLRLVLVHLLVAPNRDTPIIIQKEVRLGRNRSRSRVHEYLQSSSWECRIAAGQAVEAIVSNLPQWRPTPASQLTDEVCVPSSSPSPPYLQLTLESFNLDQVLAENPILTSLETADATDDQG</sequence>
<organism evidence="1 2">
    <name type="scientific">Amphibalanus amphitrite</name>
    <name type="common">Striped barnacle</name>
    <name type="synonym">Balanus amphitrite</name>
    <dbReference type="NCBI Taxonomy" id="1232801"/>
    <lineage>
        <taxon>Eukaryota</taxon>
        <taxon>Metazoa</taxon>
        <taxon>Ecdysozoa</taxon>
        <taxon>Arthropoda</taxon>
        <taxon>Crustacea</taxon>
        <taxon>Multicrustacea</taxon>
        <taxon>Cirripedia</taxon>
        <taxon>Thoracica</taxon>
        <taxon>Thoracicalcarea</taxon>
        <taxon>Balanomorpha</taxon>
        <taxon>Balanoidea</taxon>
        <taxon>Balanidae</taxon>
        <taxon>Amphibalaninae</taxon>
        <taxon>Amphibalanus</taxon>
    </lineage>
</organism>
<dbReference type="EMBL" id="VIIS01001513">
    <property type="protein sequence ID" value="KAF0297114.1"/>
    <property type="molecule type" value="Genomic_DNA"/>
</dbReference>
<dbReference type="GO" id="GO:0017025">
    <property type="term" value="F:TBP-class protein binding"/>
    <property type="evidence" value="ECO:0007669"/>
    <property type="project" value="InterPro"/>
</dbReference>
<evidence type="ECO:0000313" key="1">
    <source>
        <dbReference type="EMBL" id="KAF0297114.1"/>
    </source>
</evidence>
<protein>
    <submittedName>
        <fullName evidence="1">TATA-binding protein-associated factor 172</fullName>
    </submittedName>
</protein>
<dbReference type="AlphaFoldDB" id="A0A6A4VZX7"/>
<dbReference type="Proteomes" id="UP000440578">
    <property type="component" value="Unassembled WGS sequence"/>
</dbReference>
<dbReference type="PANTHER" id="PTHR36498:SF1">
    <property type="entry name" value="TATA-BINDING PROTEIN-ASSOCIATED FACTOR 172"/>
    <property type="match status" value="1"/>
</dbReference>
<gene>
    <name evidence="1" type="primary">BTAF1_4</name>
    <name evidence="1" type="ORF">FJT64_005437</name>
</gene>
<dbReference type="GO" id="GO:0003677">
    <property type="term" value="F:DNA binding"/>
    <property type="evidence" value="ECO:0007669"/>
    <property type="project" value="InterPro"/>
</dbReference>
<proteinExistence type="predicted"/>
<dbReference type="OrthoDB" id="10252227at2759"/>
<reference evidence="1 2" key="1">
    <citation type="submission" date="2019-07" db="EMBL/GenBank/DDBJ databases">
        <title>Draft genome assembly of a fouling barnacle, Amphibalanus amphitrite (Darwin, 1854): The first reference genome for Thecostraca.</title>
        <authorList>
            <person name="Kim W."/>
        </authorList>
    </citation>
    <scope>NUCLEOTIDE SEQUENCE [LARGE SCALE GENOMIC DNA]</scope>
    <source>
        <strain evidence="1">SNU_AA5</strain>
        <tissue evidence="1">Soma without cirri and trophi</tissue>
    </source>
</reference>
<keyword evidence="2" id="KW-1185">Reference proteome</keyword>
<dbReference type="GO" id="GO:0016887">
    <property type="term" value="F:ATP hydrolysis activity"/>
    <property type="evidence" value="ECO:0007669"/>
    <property type="project" value="InterPro"/>
</dbReference>
<name>A0A6A4VZX7_AMPAM</name>
<dbReference type="InterPro" id="IPR044972">
    <property type="entry name" value="Mot1"/>
</dbReference>
<accession>A0A6A4VZX7</accession>
<evidence type="ECO:0000313" key="2">
    <source>
        <dbReference type="Proteomes" id="UP000440578"/>
    </source>
</evidence>
<comment type="caution">
    <text evidence="1">The sequence shown here is derived from an EMBL/GenBank/DDBJ whole genome shotgun (WGS) entry which is preliminary data.</text>
</comment>